<sequence length="118" mass="11770">MLTNKRILVANYVAATAIASHQLVAYGDADDQIKTGTGTAGEKLLGASTDATAAIGERADVVLLGPTPVMYGGVVTRGDRIKADAQGRAVAAAEGDVSVGEALISGAVGDIGSVFIGR</sequence>
<name>A0A5E4S189_9BURK</name>
<evidence type="ECO:0000313" key="1">
    <source>
        <dbReference type="EMBL" id="VVD68434.1"/>
    </source>
</evidence>
<proteinExistence type="predicted"/>
<protein>
    <recommendedName>
        <fullName evidence="3">DUF2190 domain-containing protein</fullName>
    </recommendedName>
</protein>
<dbReference type="RefSeq" id="WP_150662821.1">
    <property type="nucleotide sequence ID" value="NZ_CABPSA010000001.1"/>
</dbReference>
<dbReference type="Pfam" id="PF09956">
    <property type="entry name" value="Phage_cement_2"/>
    <property type="match status" value="1"/>
</dbReference>
<evidence type="ECO:0000313" key="2">
    <source>
        <dbReference type="Proteomes" id="UP000343335"/>
    </source>
</evidence>
<organism evidence="1 2">
    <name type="scientific">Pandoraea commovens</name>
    <dbReference type="NCBI Taxonomy" id="2508289"/>
    <lineage>
        <taxon>Bacteria</taxon>
        <taxon>Pseudomonadati</taxon>
        <taxon>Pseudomonadota</taxon>
        <taxon>Betaproteobacteria</taxon>
        <taxon>Burkholderiales</taxon>
        <taxon>Burkholderiaceae</taxon>
        <taxon>Pandoraea</taxon>
    </lineage>
</organism>
<dbReference type="AlphaFoldDB" id="A0A5E4S189"/>
<dbReference type="InterPro" id="IPR011231">
    <property type="entry name" value="Phage_VT1-Sakai_H0018"/>
</dbReference>
<dbReference type="OrthoDB" id="8381898at2"/>
<dbReference type="EMBL" id="CABPSA010000001">
    <property type="protein sequence ID" value="VVD68434.1"/>
    <property type="molecule type" value="Genomic_DNA"/>
</dbReference>
<accession>A0A5E4S189</accession>
<dbReference type="Proteomes" id="UP000343335">
    <property type="component" value="Unassembled WGS sequence"/>
</dbReference>
<evidence type="ECO:0008006" key="3">
    <source>
        <dbReference type="Google" id="ProtNLM"/>
    </source>
</evidence>
<gene>
    <name evidence="1" type="ORF">PCO31010_00480</name>
</gene>
<reference evidence="1 2" key="1">
    <citation type="submission" date="2019-08" db="EMBL/GenBank/DDBJ databases">
        <authorList>
            <person name="Peeters C."/>
        </authorList>
    </citation>
    <scope>NUCLEOTIDE SEQUENCE [LARGE SCALE GENOMIC DNA]</scope>
    <source>
        <strain evidence="1 2">LMG 31010</strain>
    </source>
</reference>